<dbReference type="Proteomes" id="UP000253153">
    <property type="component" value="Unassembled WGS sequence"/>
</dbReference>
<organism evidence="1 2">
    <name type="scientific">Fusarium coffeatum</name>
    <dbReference type="NCBI Taxonomy" id="231269"/>
    <lineage>
        <taxon>Eukaryota</taxon>
        <taxon>Fungi</taxon>
        <taxon>Dikarya</taxon>
        <taxon>Ascomycota</taxon>
        <taxon>Pezizomycotina</taxon>
        <taxon>Sordariomycetes</taxon>
        <taxon>Hypocreomycetidae</taxon>
        <taxon>Hypocreales</taxon>
        <taxon>Nectriaceae</taxon>
        <taxon>Fusarium</taxon>
        <taxon>Fusarium incarnatum-equiseti species complex</taxon>
    </lineage>
</organism>
<dbReference type="GeneID" id="41994407"/>
<dbReference type="EMBL" id="QKXC01000101">
    <property type="protein sequence ID" value="RBR21427.1"/>
    <property type="molecule type" value="Genomic_DNA"/>
</dbReference>
<accession>A0A366RWG3</accession>
<evidence type="ECO:0000313" key="2">
    <source>
        <dbReference type="Proteomes" id="UP000253153"/>
    </source>
</evidence>
<dbReference type="OrthoDB" id="10264796at2759"/>
<protein>
    <submittedName>
        <fullName evidence="1">Uncharacterized protein</fullName>
    </submittedName>
</protein>
<sequence>MILGSRDNLGCRFVDGNQEFLKLFGEDHIFKWLPAAIAHYERNEDPCFFIEINDDLPVGGEVASCKNTGDSLWTVSAKRPSKNALSLLLQEILELLKGHIKEVQDDDDSEDATVSERSTDCMSDGELFLITRTVTLKESGTLLIVLESTNTSYASLKPAFDEWASKPDIRVLPRDAKRALYYWSLEHSPTWKDFIPSVMEIDLEEWSWTEDVRDSELPDSKQHGTTTRGLLVTHLVIKMPAMRT</sequence>
<keyword evidence="2" id="KW-1185">Reference proteome</keyword>
<dbReference type="RefSeq" id="XP_031016876.1">
    <property type="nucleotide sequence ID" value="XM_031159111.1"/>
</dbReference>
<comment type="caution">
    <text evidence="1">The sequence shown here is derived from an EMBL/GenBank/DDBJ whole genome shotgun (WGS) entry which is preliminary data.</text>
</comment>
<evidence type="ECO:0000313" key="1">
    <source>
        <dbReference type="EMBL" id="RBR21427.1"/>
    </source>
</evidence>
<reference evidence="1 2" key="1">
    <citation type="submission" date="2018-06" db="EMBL/GenBank/DDBJ databases">
        <title>Fusarium incarnatum-equiseti species complex species 28.</title>
        <authorList>
            <person name="Gardiner D.M."/>
        </authorList>
    </citation>
    <scope>NUCLEOTIDE SEQUENCE [LARGE SCALE GENOMIC DNA]</scope>
    <source>
        <strain evidence="1 2">FIESC_28</strain>
    </source>
</reference>
<proteinExistence type="predicted"/>
<name>A0A366RWG3_9HYPO</name>
<gene>
    <name evidence="1" type="ORF">FIESC28_04964</name>
</gene>
<dbReference type="AlphaFoldDB" id="A0A366RWG3"/>